<feature type="region of interest" description="Disordered" evidence="1">
    <location>
        <begin position="1"/>
        <end position="31"/>
    </location>
</feature>
<protein>
    <submittedName>
        <fullName evidence="2">Uncharacterized protein</fullName>
    </submittedName>
</protein>
<dbReference type="EMBL" id="LXQA010971148">
    <property type="protein sequence ID" value="MCI79317.1"/>
    <property type="molecule type" value="Genomic_DNA"/>
</dbReference>
<organism evidence="2 3">
    <name type="scientific">Trifolium medium</name>
    <dbReference type="NCBI Taxonomy" id="97028"/>
    <lineage>
        <taxon>Eukaryota</taxon>
        <taxon>Viridiplantae</taxon>
        <taxon>Streptophyta</taxon>
        <taxon>Embryophyta</taxon>
        <taxon>Tracheophyta</taxon>
        <taxon>Spermatophyta</taxon>
        <taxon>Magnoliopsida</taxon>
        <taxon>eudicotyledons</taxon>
        <taxon>Gunneridae</taxon>
        <taxon>Pentapetalae</taxon>
        <taxon>rosids</taxon>
        <taxon>fabids</taxon>
        <taxon>Fabales</taxon>
        <taxon>Fabaceae</taxon>
        <taxon>Papilionoideae</taxon>
        <taxon>50 kb inversion clade</taxon>
        <taxon>NPAAA clade</taxon>
        <taxon>Hologalegina</taxon>
        <taxon>IRL clade</taxon>
        <taxon>Trifolieae</taxon>
        <taxon>Trifolium</taxon>
    </lineage>
</organism>
<dbReference type="AlphaFoldDB" id="A0A392UU29"/>
<name>A0A392UU29_9FABA</name>
<reference evidence="2 3" key="1">
    <citation type="journal article" date="2018" name="Front. Plant Sci.">
        <title>Red Clover (Trifolium pratense) and Zigzag Clover (T. medium) - A Picture of Genomic Similarities and Differences.</title>
        <authorList>
            <person name="Dluhosova J."/>
            <person name="Istvanek J."/>
            <person name="Nedelnik J."/>
            <person name="Repkova J."/>
        </authorList>
    </citation>
    <scope>NUCLEOTIDE SEQUENCE [LARGE SCALE GENOMIC DNA]</scope>
    <source>
        <strain evidence="3">cv. 10/8</strain>
        <tissue evidence="2">Leaf</tissue>
    </source>
</reference>
<evidence type="ECO:0000313" key="3">
    <source>
        <dbReference type="Proteomes" id="UP000265520"/>
    </source>
</evidence>
<accession>A0A392UU29</accession>
<feature type="compositionally biased region" description="Polar residues" evidence="1">
    <location>
        <begin position="16"/>
        <end position="31"/>
    </location>
</feature>
<evidence type="ECO:0000256" key="1">
    <source>
        <dbReference type="SAM" id="MobiDB-lite"/>
    </source>
</evidence>
<proteinExistence type="predicted"/>
<evidence type="ECO:0000313" key="2">
    <source>
        <dbReference type="EMBL" id="MCI79317.1"/>
    </source>
</evidence>
<dbReference type="Proteomes" id="UP000265520">
    <property type="component" value="Unassembled WGS sequence"/>
</dbReference>
<sequence>YNSPNAIQNKQKHSPVATSRQATSGDRTAESLASTGDYWRQLAIASPAPRLAT</sequence>
<comment type="caution">
    <text evidence="2">The sequence shown here is derived from an EMBL/GenBank/DDBJ whole genome shotgun (WGS) entry which is preliminary data.</text>
</comment>
<keyword evidence="3" id="KW-1185">Reference proteome</keyword>
<feature type="non-terminal residue" evidence="2">
    <location>
        <position position="1"/>
    </location>
</feature>